<keyword evidence="1" id="KW-0812">Transmembrane</keyword>
<dbReference type="Pfam" id="PF24802">
    <property type="entry name" value="DUF7703"/>
    <property type="match status" value="1"/>
</dbReference>
<dbReference type="PANTHER" id="PTHR37013">
    <property type="entry name" value="INTEGRAL MEMBRANE PROTEIN (AFU_ORTHOLOGUE AFUA_1G05950)-RELATED"/>
    <property type="match status" value="1"/>
</dbReference>
<keyword evidence="1" id="KW-0472">Membrane</keyword>
<feature type="transmembrane region" description="Helical" evidence="1">
    <location>
        <begin position="200"/>
        <end position="221"/>
    </location>
</feature>
<feature type="transmembrane region" description="Helical" evidence="1">
    <location>
        <begin position="119"/>
        <end position="143"/>
    </location>
</feature>
<feature type="transmembrane region" description="Helical" evidence="1">
    <location>
        <begin position="25"/>
        <end position="49"/>
    </location>
</feature>
<dbReference type="InterPro" id="IPR056120">
    <property type="entry name" value="DUF7703"/>
</dbReference>
<reference evidence="3" key="1">
    <citation type="submission" date="2020-02" db="EMBL/GenBank/DDBJ databases">
        <title>Identification and distribution of gene clusters putatively required for synthesis of sphingolipid metabolism inhibitors in phylogenetically diverse species of the filamentous fungus Fusarium.</title>
        <authorList>
            <person name="Kim H.-S."/>
            <person name="Busman M."/>
            <person name="Brown D.W."/>
            <person name="Divon H."/>
            <person name="Uhlig S."/>
            <person name="Proctor R.H."/>
        </authorList>
    </citation>
    <scope>NUCLEOTIDE SEQUENCE [LARGE SCALE GENOMIC DNA]</scope>
    <source>
        <strain evidence="3">NRRL 39464</strain>
    </source>
</reference>
<evidence type="ECO:0000259" key="2">
    <source>
        <dbReference type="Pfam" id="PF24802"/>
    </source>
</evidence>
<name>A0A8H5A1J7_FUSOX</name>
<feature type="domain" description="DUF7703" evidence="2">
    <location>
        <begin position="23"/>
        <end position="258"/>
    </location>
</feature>
<organism evidence="3 4">
    <name type="scientific">Fusarium oxysporum</name>
    <name type="common">Fusarium vascular wilt</name>
    <dbReference type="NCBI Taxonomy" id="5507"/>
    <lineage>
        <taxon>Eukaryota</taxon>
        <taxon>Fungi</taxon>
        <taxon>Dikarya</taxon>
        <taxon>Ascomycota</taxon>
        <taxon>Pezizomycotina</taxon>
        <taxon>Sordariomycetes</taxon>
        <taxon>Hypocreomycetidae</taxon>
        <taxon>Hypocreales</taxon>
        <taxon>Nectriaceae</taxon>
        <taxon>Fusarium</taxon>
        <taxon>Fusarium oxysporum species complex</taxon>
    </lineage>
</organism>
<dbReference type="Proteomes" id="UP000558688">
    <property type="component" value="Unassembled WGS sequence"/>
</dbReference>
<feature type="transmembrane region" description="Helical" evidence="1">
    <location>
        <begin position="56"/>
        <end position="79"/>
    </location>
</feature>
<keyword evidence="1" id="KW-1133">Transmembrane helix</keyword>
<evidence type="ECO:0000256" key="1">
    <source>
        <dbReference type="SAM" id="Phobius"/>
    </source>
</evidence>
<sequence length="435" mass="48829">MLSQSRGIESAKRDVAGPKYSAESVLVIVCATLALCNAVELLTLIFMTFKRRAGLYFWSILLASFGVIPYCVGWLIVYFDITHDYVGMIIDSIGWVLLVSGQSVVLYSRLHLVVTDAKVLRAVLIMIIVNGVVWHTSITVVLFGSSYSPHESRRGFNAVFNVLEKVQMTCFCMQELIISGIYIWKTIDILKTAFGNTRRILWQLFAINLIIVIMDFTLLIIEYKNFYVWEQGIKVVTYSIKLKLEFAVLGQLIDFIRHRGGTQSGSNWEFRNTGAFVELSAVRKGDNKDSCNKTDPVRRTDTETNTVIVASNMVPDDAASDEIRVVARSICSLPPTDDEPRILKAHVDRAIEQSGNERTENIKTVPTNQQKSGDLSIKTATTSDMENSRQFAEDWEHRLGNGATVGILVYGVLVQGIRMSSMDVEQFKDIIDNII</sequence>
<dbReference type="EMBL" id="JAAFOW010003001">
    <property type="protein sequence ID" value="KAF5255751.1"/>
    <property type="molecule type" value="Genomic_DNA"/>
</dbReference>
<protein>
    <recommendedName>
        <fullName evidence="2">DUF7703 domain-containing protein</fullName>
    </recommendedName>
</protein>
<evidence type="ECO:0000313" key="4">
    <source>
        <dbReference type="Proteomes" id="UP000558688"/>
    </source>
</evidence>
<comment type="caution">
    <text evidence="3">The sequence shown here is derived from an EMBL/GenBank/DDBJ whole genome shotgun (WGS) entry which is preliminary data.</text>
</comment>
<gene>
    <name evidence="3" type="ORF">FOXYS1_13815</name>
</gene>
<evidence type="ECO:0000313" key="3">
    <source>
        <dbReference type="EMBL" id="KAF5255751.1"/>
    </source>
</evidence>
<dbReference type="AlphaFoldDB" id="A0A8H5A1J7"/>
<dbReference type="PANTHER" id="PTHR37013:SF3">
    <property type="entry name" value="INTEGRAL MEMBRANE PROTEIN (AFU_ORTHOLOGUE AFUA_1G05950)"/>
    <property type="match status" value="1"/>
</dbReference>
<accession>A0A8H5A1J7</accession>
<feature type="transmembrane region" description="Helical" evidence="1">
    <location>
        <begin position="85"/>
        <end position="107"/>
    </location>
</feature>
<proteinExistence type="predicted"/>